<dbReference type="Pfam" id="PF10057">
    <property type="entry name" value="MpsC"/>
    <property type="match status" value="1"/>
</dbReference>
<evidence type="ECO:0000259" key="1">
    <source>
        <dbReference type="Pfam" id="PF10057"/>
    </source>
</evidence>
<dbReference type="Proteomes" id="UP000053750">
    <property type="component" value="Unassembled WGS sequence"/>
</dbReference>
<gene>
    <name evidence="2" type="ORF">BG53_05495</name>
</gene>
<comment type="caution">
    <text evidence="2">The sequence shown here is derived from an EMBL/GenBank/DDBJ whole genome shotgun (WGS) entry which is preliminary data.</text>
</comment>
<dbReference type="EMBL" id="JFHU01000181">
    <property type="protein sequence ID" value="EXX86699.1"/>
    <property type="molecule type" value="Genomic_DNA"/>
</dbReference>
<sequence>MNKYEAEFSNLVKAFRKRHMGKGPREIRTTFCNNWAICEMQGNLSPVEKFIAGRDDGKQVIREARTEMVKEMYRDHHPHELEALLGASFVSLFVDIDIDRDVGMSIFVFDQNLEHKFGSGSRQQQV</sequence>
<accession>A0A9W5W6H2</accession>
<dbReference type="OrthoDB" id="2375124at2"/>
<reference evidence="2 3" key="1">
    <citation type="submission" date="2014-02" db="EMBL/GenBank/DDBJ databases">
        <title>Genome sequence of Paenibacillus darwinianus reveals adaptive mechanisms for survival in Antarctic soils.</title>
        <authorList>
            <person name="Dsouza M."/>
            <person name="Taylor M.W."/>
            <person name="Turner S.J."/>
            <person name="Aislabie J."/>
        </authorList>
    </citation>
    <scope>NUCLEOTIDE SEQUENCE [LARGE SCALE GENOMIC DNA]</scope>
    <source>
        <strain evidence="2 3">CE1</strain>
    </source>
</reference>
<dbReference type="InterPro" id="IPR018745">
    <property type="entry name" value="MpsC"/>
</dbReference>
<evidence type="ECO:0000313" key="3">
    <source>
        <dbReference type="Proteomes" id="UP000053750"/>
    </source>
</evidence>
<proteinExistence type="predicted"/>
<feature type="domain" description="Na+-translocating membrane potential-generating system MpsC" evidence="1">
    <location>
        <begin position="3"/>
        <end position="111"/>
    </location>
</feature>
<organism evidence="2 3">
    <name type="scientific">Paenibacillus darwinianus</name>
    <dbReference type="NCBI Taxonomy" id="1380763"/>
    <lineage>
        <taxon>Bacteria</taxon>
        <taxon>Bacillati</taxon>
        <taxon>Bacillota</taxon>
        <taxon>Bacilli</taxon>
        <taxon>Bacillales</taxon>
        <taxon>Paenibacillaceae</taxon>
        <taxon>Paenibacillus</taxon>
    </lineage>
</organism>
<name>A0A9W5W6H2_9BACL</name>
<dbReference type="RefSeq" id="WP_036581515.1">
    <property type="nucleotide sequence ID" value="NZ_KK082203.1"/>
</dbReference>
<dbReference type="AlphaFoldDB" id="A0A9W5W6H2"/>
<evidence type="ECO:0000313" key="2">
    <source>
        <dbReference type="EMBL" id="EXX86699.1"/>
    </source>
</evidence>
<keyword evidence="3" id="KW-1185">Reference proteome</keyword>
<protein>
    <recommendedName>
        <fullName evidence="1">Na+-translocating membrane potential-generating system MpsC domain-containing protein</fullName>
    </recommendedName>
</protein>